<gene>
    <name evidence="1" type="ORF">EU93_1770</name>
</gene>
<protein>
    <submittedName>
        <fullName evidence="1">Repeats containing protein</fullName>
    </submittedName>
</protein>
<evidence type="ECO:0000313" key="2">
    <source>
        <dbReference type="Proteomes" id="UP000030491"/>
    </source>
</evidence>
<dbReference type="EMBL" id="JNAJ01000018">
    <property type="protein sequence ID" value="KGF89909.1"/>
    <property type="molecule type" value="Genomic_DNA"/>
</dbReference>
<name>A0A0A1ZNT6_PROMR</name>
<dbReference type="OrthoDB" id="441598at2"/>
<proteinExistence type="predicted"/>
<organism evidence="1 2">
    <name type="scientific">Prochlorococcus marinus str. MIT 9116</name>
    <dbReference type="NCBI Taxonomy" id="167544"/>
    <lineage>
        <taxon>Bacteria</taxon>
        <taxon>Bacillati</taxon>
        <taxon>Cyanobacteriota</taxon>
        <taxon>Cyanophyceae</taxon>
        <taxon>Synechococcales</taxon>
        <taxon>Prochlorococcaceae</taxon>
        <taxon>Prochlorococcus</taxon>
    </lineage>
</organism>
<dbReference type="InterPro" id="IPR022244">
    <property type="entry name" value="DUF3769"/>
</dbReference>
<sequence length="668" mass="76984">MILGISKKVIFPSLLFINFIQPVKSAHFHEINKIDSNLTNQLSWLNKKTKNISSNSSKQSLKNSEELSDNEIILEKNSELPIPDLTNKQEELIIQSDKQSEINNVIYAEGNVSVSYKGKLLKADYLIYDKFNKIIRAKENISLIFGDQFFEVSQLEYSFISQKGYLLDVKGSINTNSLMDDLSSNFSYSDFKKIESLLELNKKEVLNTPGKVENWIFFTDKMTIDDKKWKTKKAFLSNDLLELQQVKLVINSLEVLSEAEKLRFKSSLNYLIFEEKISIPFWLGDRSLNKSGESFNLDNRWNLGYENLDKDGYFIGRKLNSIDISDNFVLDLEPQFLIQRSLKGYTKSFVKKGESITSDRVKRNTSFEDYFALNSQVKGTINDWNLEINKNFNSLDFDKFSHALRFKTELSKEINFLDTKWKKSFYGIYRERVWNGSLGEAEIYSGYGSQLQKENTWIVDGIKKTEFLSLGLANLTAEALNTKDLVTNLKGNLFYSIDQKFPISIQEPKKKSIDISYRYIPEPITKGLSLNTRLEASSSFYENGGHQENLGLGIGPELIFGNFKNKTFDYTRISLFPFYKLGSGESVFKFDHNYEKFTLNISFDQQLYGPIILKSFGTLNLTNDSNDYGELIDSKISLNWKKRSYEFGIFYQPHNQSGGISFGLFGFK</sequence>
<dbReference type="Pfam" id="PF12600">
    <property type="entry name" value="DUF3769"/>
    <property type="match status" value="1"/>
</dbReference>
<reference evidence="2" key="1">
    <citation type="journal article" date="2014" name="Sci. Data">
        <title>Genomes of diverse isolates of the marine cyanobacterium Prochlorococcus.</title>
        <authorList>
            <person name="Biller S."/>
            <person name="Berube P."/>
            <person name="Thompson J."/>
            <person name="Kelly L."/>
            <person name="Roggensack S."/>
            <person name="Awad L."/>
            <person name="Roache-Johnson K."/>
            <person name="Ding H."/>
            <person name="Giovannoni S.J."/>
            <person name="Moore L.R."/>
            <person name="Chisholm S.W."/>
        </authorList>
    </citation>
    <scope>NUCLEOTIDE SEQUENCE [LARGE SCALE GENOMIC DNA]</scope>
</reference>
<dbReference type="Proteomes" id="UP000030491">
    <property type="component" value="Unassembled WGS sequence"/>
</dbReference>
<accession>A0A0A1ZNT6</accession>
<dbReference type="RefSeq" id="WP_032514563.1">
    <property type="nucleotide sequence ID" value="NZ_JNAJ01000018.1"/>
</dbReference>
<dbReference type="AlphaFoldDB" id="A0A0A1ZNT6"/>
<evidence type="ECO:0000313" key="1">
    <source>
        <dbReference type="EMBL" id="KGF89909.1"/>
    </source>
</evidence>
<comment type="caution">
    <text evidence="1">The sequence shown here is derived from an EMBL/GenBank/DDBJ whole genome shotgun (WGS) entry which is preliminary data.</text>
</comment>